<dbReference type="Proteomes" id="UP000555407">
    <property type="component" value="Unassembled WGS sequence"/>
</dbReference>
<dbReference type="AlphaFoldDB" id="A0A7X5V6N3"/>
<dbReference type="EMBL" id="JAASRO010000001">
    <property type="protein sequence ID" value="NIK55186.1"/>
    <property type="molecule type" value="Genomic_DNA"/>
</dbReference>
<proteinExistence type="predicted"/>
<evidence type="ECO:0000313" key="2">
    <source>
        <dbReference type="Proteomes" id="UP000555407"/>
    </source>
</evidence>
<sequence>MLSVEDRVAAAMTSPLEKVLVAGQAVRPPEGLVRQWDLPESDRYALLRWGLPDDSLMRPHFQAAADPELVPNLAGERERQEASPGQRLYSLVHWGREELQLRIGAVAGTGRVLKIQPKPITADDLHPALREANAGLYHPSVEFFSSSLAQFVETFWRCHAAMGIASELRQQEPDHDRPLEEYDVWFSRLHDCERIILEHIERIDSHVRADDTGTLWTTVVTELTHAGN</sequence>
<gene>
    <name evidence="1" type="ORF">BJY22_000903</name>
</gene>
<comment type="caution">
    <text evidence="1">The sequence shown here is derived from an EMBL/GenBank/DDBJ whole genome shotgun (WGS) entry which is preliminary data.</text>
</comment>
<protein>
    <submittedName>
        <fullName evidence="1">Uncharacterized protein</fullName>
    </submittedName>
</protein>
<organism evidence="1 2">
    <name type="scientific">Kribbella shirazensis</name>
    <dbReference type="NCBI Taxonomy" id="1105143"/>
    <lineage>
        <taxon>Bacteria</taxon>
        <taxon>Bacillati</taxon>
        <taxon>Actinomycetota</taxon>
        <taxon>Actinomycetes</taxon>
        <taxon>Propionibacteriales</taxon>
        <taxon>Kribbellaceae</taxon>
        <taxon>Kribbella</taxon>
    </lineage>
</organism>
<dbReference type="RefSeq" id="WP_167203891.1">
    <property type="nucleotide sequence ID" value="NZ_JAASRO010000001.1"/>
</dbReference>
<reference evidence="1 2" key="1">
    <citation type="submission" date="2020-03" db="EMBL/GenBank/DDBJ databases">
        <title>Sequencing the genomes of 1000 actinobacteria strains.</title>
        <authorList>
            <person name="Klenk H.-P."/>
        </authorList>
    </citation>
    <scope>NUCLEOTIDE SEQUENCE [LARGE SCALE GENOMIC DNA]</scope>
    <source>
        <strain evidence="1 2">DSM 45490</strain>
    </source>
</reference>
<evidence type="ECO:0000313" key="1">
    <source>
        <dbReference type="EMBL" id="NIK55186.1"/>
    </source>
</evidence>
<keyword evidence="2" id="KW-1185">Reference proteome</keyword>
<name>A0A7X5V6N3_9ACTN</name>
<dbReference type="Pfam" id="PF14435">
    <property type="entry name" value="SUKH-4"/>
    <property type="match status" value="1"/>
</dbReference>
<dbReference type="InterPro" id="IPR025851">
    <property type="entry name" value="SUKH-4"/>
</dbReference>
<accession>A0A7X5V6N3</accession>